<evidence type="ECO:0000313" key="5">
    <source>
        <dbReference type="Proteomes" id="UP000708208"/>
    </source>
</evidence>
<dbReference type="GO" id="GO:0004527">
    <property type="term" value="F:exonuclease activity"/>
    <property type="evidence" value="ECO:0007669"/>
    <property type="project" value="InterPro"/>
</dbReference>
<dbReference type="GO" id="GO:0005634">
    <property type="term" value="C:nucleus"/>
    <property type="evidence" value="ECO:0007669"/>
    <property type="project" value="TreeGrafter"/>
</dbReference>
<sequence>MDNAEEEVINWAAVKTFDEKKVFLKAYFDALSPEEMKWARNIAQRYKRGHDKRKKENKTGVKTTVQEVKKSNVQTPENSSVQPLLYTSPSGETVEGWWSKFEKSEVVSLDCEMVAVKKSGKYVQEAALVSVCNYNGKEIYKATVKHAKDSFKVDKYTLAINGIKSDSLIDGRELEDVRTDLEELFDQKLILGCAVAGDFKCLGMESGDYDIFDVQWEWYWLDNDGSRKPFKLKALYKHFFPTEAFQDGIHDPFVDAKAVMKIFRFKYLMGEKKDAFASRLNPQAVPDGDIDRLLVPKVQKNVLSKNSFRIG</sequence>
<name>A0A8J2KV54_9HEXA</name>
<feature type="domain" description="Exonuclease" evidence="3">
    <location>
        <begin position="105"/>
        <end position="272"/>
    </location>
</feature>
<dbReference type="InterPro" id="IPR013520">
    <property type="entry name" value="Ribonucl_H"/>
</dbReference>
<protein>
    <recommendedName>
        <fullName evidence="3">Exonuclease domain-containing protein</fullName>
    </recommendedName>
</protein>
<keyword evidence="5" id="KW-1185">Reference proteome</keyword>
<comment type="caution">
    <text evidence="4">The sequence shown here is derived from an EMBL/GenBank/DDBJ whole genome shotgun (WGS) entry which is preliminary data.</text>
</comment>
<dbReference type="OrthoDB" id="8191639at2759"/>
<dbReference type="Proteomes" id="UP000708208">
    <property type="component" value="Unassembled WGS sequence"/>
</dbReference>
<dbReference type="Pfam" id="PF00929">
    <property type="entry name" value="RNase_T"/>
    <property type="match status" value="1"/>
</dbReference>
<organism evidence="4 5">
    <name type="scientific">Allacma fusca</name>
    <dbReference type="NCBI Taxonomy" id="39272"/>
    <lineage>
        <taxon>Eukaryota</taxon>
        <taxon>Metazoa</taxon>
        <taxon>Ecdysozoa</taxon>
        <taxon>Arthropoda</taxon>
        <taxon>Hexapoda</taxon>
        <taxon>Collembola</taxon>
        <taxon>Symphypleona</taxon>
        <taxon>Sminthuridae</taxon>
        <taxon>Allacma</taxon>
    </lineage>
</organism>
<dbReference type="PANTHER" id="PTHR12801">
    <property type="entry name" value="RNA EXONUCLEASE REXO1 / RECO3 FAMILY MEMBER-RELATED"/>
    <property type="match status" value="1"/>
</dbReference>
<evidence type="ECO:0000313" key="4">
    <source>
        <dbReference type="EMBL" id="CAG7732970.1"/>
    </source>
</evidence>
<keyword evidence="1" id="KW-0540">Nuclease</keyword>
<dbReference type="PANTHER" id="PTHR12801:SF45">
    <property type="entry name" value="RNA EXONUCLEASE 4"/>
    <property type="match status" value="1"/>
</dbReference>
<evidence type="ECO:0000256" key="1">
    <source>
        <dbReference type="ARBA" id="ARBA00022722"/>
    </source>
</evidence>
<dbReference type="InterPro" id="IPR047021">
    <property type="entry name" value="REXO1/3/4-like"/>
</dbReference>
<proteinExistence type="predicted"/>
<evidence type="ECO:0000259" key="3">
    <source>
        <dbReference type="SMART" id="SM00479"/>
    </source>
</evidence>
<dbReference type="SMART" id="SM00479">
    <property type="entry name" value="EXOIII"/>
    <property type="match status" value="1"/>
</dbReference>
<keyword evidence="2" id="KW-0378">Hydrolase</keyword>
<dbReference type="EMBL" id="CAJVCH010241070">
    <property type="protein sequence ID" value="CAG7732970.1"/>
    <property type="molecule type" value="Genomic_DNA"/>
</dbReference>
<accession>A0A8J2KV54</accession>
<reference evidence="4" key="1">
    <citation type="submission" date="2021-06" db="EMBL/GenBank/DDBJ databases">
        <authorList>
            <person name="Hodson N. C."/>
            <person name="Mongue J. A."/>
            <person name="Jaron S. K."/>
        </authorList>
    </citation>
    <scope>NUCLEOTIDE SEQUENCE</scope>
</reference>
<evidence type="ECO:0000256" key="2">
    <source>
        <dbReference type="ARBA" id="ARBA00022801"/>
    </source>
</evidence>
<dbReference type="AlphaFoldDB" id="A0A8J2KV54"/>
<gene>
    <name evidence="4" type="ORF">AFUS01_LOCUS21447</name>
</gene>